<dbReference type="RefSeq" id="WP_154266743.1">
    <property type="nucleotide sequence ID" value="NZ_WKQP01000006.1"/>
</dbReference>
<comment type="caution">
    <text evidence="3">The sequence shown here is derived from an EMBL/GenBank/DDBJ whole genome shotgun (WGS) entry which is preliminary data.</text>
</comment>
<dbReference type="Proteomes" id="UP000479563">
    <property type="component" value="Unassembled WGS sequence"/>
</dbReference>
<proteinExistence type="predicted"/>
<feature type="region of interest" description="Disordered" evidence="1">
    <location>
        <begin position="73"/>
        <end position="94"/>
    </location>
</feature>
<evidence type="ECO:0000256" key="1">
    <source>
        <dbReference type="SAM" id="MobiDB-lite"/>
    </source>
</evidence>
<organism evidence="3 4">
    <name type="scientific">Agathobacter rectalis</name>
    <dbReference type="NCBI Taxonomy" id="39491"/>
    <lineage>
        <taxon>Bacteria</taxon>
        <taxon>Bacillati</taxon>
        <taxon>Bacillota</taxon>
        <taxon>Clostridia</taxon>
        <taxon>Lachnospirales</taxon>
        <taxon>Lachnospiraceae</taxon>
        <taxon>Agathobacter</taxon>
    </lineage>
</organism>
<evidence type="ECO:0000313" key="3">
    <source>
        <dbReference type="EMBL" id="MSC59725.1"/>
    </source>
</evidence>
<dbReference type="Pfam" id="PF20020">
    <property type="entry name" value="DUF6431"/>
    <property type="match status" value="1"/>
</dbReference>
<feature type="domain" description="DUF6431" evidence="2">
    <location>
        <begin position="7"/>
        <end position="86"/>
    </location>
</feature>
<dbReference type="AlphaFoldDB" id="A0A6L5T6B7"/>
<dbReference type="InterPro" id="IPR045536">
    <property type="entry name" value="DUF6431"/>
</dbReference>
<sequence length="94" mass="11169">MNSEFLCPICQKCSLIFRDYRSHIIRYEDGTHEWLRIPRHQCSNDKYRRIHRMLPDILTPFKHYNEETISGVLDGIVTPEDEDSETSPSEDTKI</sequence>
<reference evidence="3 4" key="1">
    <citation type="journal article" date="2019" name="Nat. Med.">
        <title>A library of human gut bacterial isolates paired with longitudinal multiomics data enables mechanistic microbiome research.</title>
        <authorList>
            <person name="Poyet M."/>
            <person name="Groussin M."/>
            <person name="Gibbons S.M."/>
            <person name="Avila-Pacheco J."/>
            <person name="Jiang X."/>
            <person name="Kearney S.M."/>
            <person name="Perrotta A.R."/>
            <person name="Berdy B."/>
            <person name="Zhao S."/>
            <person name="Lieberman T.D."/>
            <person name="Swanson P.K."/>
            <person name="Smith M."/>
            <person name="Roesemann S."/>
            <person name="Alexander J.E."/>
            <person name="Rich S.A."/>
            <person name="Livny J."/>
            <person name="Vlamakis H."/>
            <person name="Clish C."/>
            <person name="Bullock K."/>
            <person name="Deik A."/>
            <person name="Scott J."/>
            <person name="Pierce K.A."/>
            <person name="Xavier R.J."/>
            <person name="Alm E.J."/>
        </authorList>
    </citation>
    <scope>NUCLEOTIDE SEQUENCE [LARGE SCALE GENOMIC DNA]</scope>
    <source>
        <strain evidence="3 4">BIOML-A11</strain>
    </source>
</reference>
<name>A0A6L5T6B7_9FIRM</name>
<gene>
    <name evidence="3" type="ORF">GKE07_05800</name>
</gene>
<dbReference type="EMBL" id="WKQP01000006">
    <property type="protein sequence ID" value="MSC59725.1"/>
    <property type="molecule type" value="Genomic_DNA"/>
</dbReference>
<evidence type="ECO:0000313" key="4">
    <source>
        <dbReference type="Proteomes" id="UP000479563"/>
    </source>
</evidence>
<protein>
    <recommendedName>
        <fullName evidence="2">DUF6431 domain-containing protein</fullName>
    </recommendedName>
</protein>
<accession>A0A6L5T6B7</accession>
<evidence type="ECO:0000259" key="2">
    <source>
        <dbReference type="Pfam" id="PF20020"/>
    </source>
</evidence>